<dbReference type="Pfam" id="PF00230">
    <property type="entry name" value="MIP"/>
    <property type="match status" value="1"/>
</dbReference>
<dbReference type="InterPro" id="IPR034294">
    <property type="entry name" value="Aquaporin_transptr"/>
</dbReference>
<dbReference type="InterPro" id="IPR000425">
    <property type="entry name" value="MIP"/>
</dbReference>
<feature type="non-terminal residue" evidence="7">
    <location>
        <position position="1"/>
    </location>
</feature>
<proteinExistence type="inferred from homology"/>
<dbReference type="GO" id="GO:0006972">
    <property type="term" value="P:hyperosmotic response"/>
    <property type="evidence" value="ECO:0007669"/>
    <property type="project" value="TreeGrafter"/>
</dbReference>
<dbReference type="InterPro" id="IPR023271">
    <property type="entry name" value="Aquaporin-like"/>
</dbReference>
<dbReference type="Gene3D" id="1.20.1080.10">
    <property type="entry name" value="Glycerol uptake facilitator protein"/>
    <property type="match status" value="1"/>
</dbReference>
<reference evidence="7 8" key="1">
    <citation type="submission" date="2015-08" db="EMBL/GenBank/DDBJ databases">
        <title>The genome of the Asian arowana (Scleropages formosus).</title>
        <authorList>
            <person name="Tan M.H."/>
            <person name="Gan H.M."/>
            <person name="Croft L.J."/>
            <person name="Austin C.M."/>
        </authorList>
    </citation>
    <scope>NUCLEOTIDE SEQUENCE [LARGE SCALE GENOMIC DNA]</scope>
    <source>
        <strain evidence="7">Aro1</strain>
    </source>
</reference>
<keyword evidence="6" id="KW-0813">Transport</keyword>
<gene>
    <name evidence="7" type="ORF">Z043_117868</name>
</gene>
<dbReference type="SUPFAM" id="SSF81338">
    <property type="entry name" value="Aquaporin-like"/>
    <property type="match status" value="1"/>
</dbReference>
<dbReference type="GO" id="GO:0035379">
    <property type="term" value="F:carbon dioxide transmembrane transporter activity"/>
    <property type="evidence" value="ECO:0007669"/>
    <property type="project" value="TreeGrafter"/>
</dbReference>
<evidence type="ECO:0000256" key="1">
    <source>
        <dbReference type="ARBA" id="ARBA00004141"/>
    </source>
</evidence>
<name>A0A0P7YCA8_SCLFO</name>
<sequence length="164" mass="17407">WNPPEFSCHLRMVELSCQISILKAVMYILAQMLGSNTAIGIAYGEKLSNISALGDNSFNAITPCQAFGTELLATFQLVLCVVATTSKRRLDVMGLAPLTTGLSVCLGHLAAVDWVGLVCGGVAALIYDFLLTPPLLQSFSGATGTCLMMLSLSEEQLGLLMAFN</sequence>
<dbReference type="GO" id="GO:0015168">
    <property type="term" value="F:glycerol transmembrane transporter activity"/>
    <property type="evidence" value="ECO:0007669"/>
    <property type="project" value="TreeGrafter"/>
</dbReference>
<evidence type="ECO:0000256" key="4">
    <source>
        <dbReference type="ARBA" id="ARBA00022989"/>
    </source>
</evidence>
<keyword evidence="3 6" id="KW-0812">Transmembrane</keyword>
<comment type="subcellular location">
    <subcellularLocation>
        <location evidence="1">Membrane</location>
        <topology evidence="1">Multi-pass membrane protein</topology>
    </subcellularLocation>
</comment>
<protein>
    <submittedName>
        <fullName evidence="7">Uncharacterized protein</fullName>
    </submittedName>
</protein>
<evidence type="ECO:0000256" key="5">
    <source>
        <dbReference type="ARBA" id="ARBA00023136"/>
    </source>
</evidence>
<dbReference type="GO" id="GO:0008519">
    <property type="term" value="F:ammonium channel activity"/>
    <property type="evidence" value="ECO:0007669"/>
    <property type="project" value="TreeGrafter"/>
</dbReference>
<accession>A0A0P7YCA8</accession>
<evidence type="ECO:0000313" key="8">
    <source>
        <dbReference type="Proteomes" id="UP000034805"/>
    </source>
</evidence>
<keyword evidence="5" id="KW-0472">Membrane</keyword>
<dbReference type="GO" id="GO:0015250">
    <property type="term" value="F:water channel activity"/>
    <property type="evidence" value="ECO:0007669"/>
    <property type="project" value="TreeGrafter"/>
</dbReference>
<evidence type="ECO:0000256" key="3">
    <source>
        <dbReference type="ARBA" id="ARBA00022692"/>
    </source>
</evidence>
<comment type="caution">
    <text evidence="7">The sequence shown here is derived from an EMBL/GenBank/DDBJ whole genome shotgun (WGS) entry which is preliminary data.</text>
</comment>
<dbReference type="GO" id="GO:0016020">
    <property type="term" value="C:membrane"/>
    <property type="evidence" value="ECO:0007669"/>
    <property type="project" value="UniProtKB-SubCell"/>
</dbReference>
<dbReference type="GO" id="GO:0003097">
    <property type="term" value="P:renal water transport"/>
    <property type="evidence" value="ECO:0007669"/>
    <property type="project" value="TreeGrafter"/>
</dbReference>
<organism evidence="7 8">
    <name type="scientific">Scleropages formosus</name>
    <name type="common">Asian bonytongue</name>
    <name type="synonym">Osteoglossum formosum</name>
    <dbReference type="NCBI Taxonomy" id="113540"/>
    <lineage>
        <taxon>Eukaryota</taxon>
        <taxon>Metazoa</taxon>
        <taxon>Chordata</taxon>
        <taxon>Craniata</taxon>
        <taxon>Vertebrata</taxon>
        <taxon>Euteleostomi</taxon>
        <taxon>Actinopterygii</taxon>
        <taxon>Neopterygii</taxon>
        <taxon>Teleostei</taxon>
        <taxon>Osteoglossocephala</taxon>
        <taxon>Osteoglossomorpha</taxon>
        <taxon>Osteoglossiformes</taxon>
        <taxon>Osteoglossidae</taxon>
        <taxon>Scleropages</taxon>
    </lineage>
</organism>
<comment type="similarity">
    <text evidence="2 6">Belongs to the MIP/aquaporin (TC 1.A.8) family.</text>
</comment>
<evidence type="ECO:0000313" key="7">
    <source>
        <dbReference type="EMBL" id="KPP63838.1"/>
    </source>
</evidence>
<evidence type="ECO:0000256" key="6">
    <source>
        <dbReference type="RuleBase" id="RU000477"/>
    </source>
</evidence>
<evidence type="ECO:0000256" key="2">
    <source>
        <dbReference type="ARBA" id="ARBA00006175"/>
    </source>
</evidence>
<dbReference type="Proteomes" id="UP000034805">
    <property type="component" value="Unassembled WGS sequence"/>
</dbReference>
<keyword evidence="4" id="KW-1133">Transmembrane helix</keyword>
<dbReference type="AlphaFoldDB" id="A0A0P7YCA8"/>
<dbReference type="PRINTS" id="PR00783">
    <property type="entry name" value="MINTRINSICP"/>
</dbReference>
<dbReference type="PANTHER" id="PTHR19139">
    <property type="entry name" value="AQUAPORIN TRANSPORTER"/>
    <property type="match status" value="1"/>
</dbReference>
<dbReference type="PANTHER" id="PTHR19139:SF161">
    <property type="entry name" value="AQUAPORIN-1"/>
    <property type="match status" value="1"/>
</dbReference>
<dbReference type="EMBL" id="JARO02007534">
    <property type="protein sequence ID" value="KPP63838.1"/>
    <property type="molecule type" value="Genomic_DNA"/>
</dbReference>